<feature type="modified residue" description="4-aspartylphosphate" evidence="5">
    <location>
        <position position="54"/>
    </location>
</feature>
<dbReference type="PRINTS" id="PR00038">
    <property type="entry name" value="HTHLUXR"/>
</dbReference>
<evidence type="ECO:0000313" key="11">
    <source>
        <dbReference type="Proteomes" id="UP000243024"/>
    </source>
</evidence>
<dbReference type="InterPro" id="IPR058245">
    <property type="entry name" value="NreC/VraR/RcsB-like_REC"/>
</dbReference>
<dbReference type="Proteomes" id="UP000243024">
    <property type="component" value="Unassembled WGS sequence"/>
</dbReference>
<dbReference type="CDD" id="cd17535">
    <property type="entry name" value="REC_NarL-like"/>
    <property type="match status" value="1"/>
</dbReference>
<evidence type="ECO:0000256" key="2">
    <source>
        <dbReference type="ARBA" id="ARBA00023015"/>
    </source>
</evidence>
<evidence type="ECO:0000256" key="4">
    <source>
        <dbReference type="ARBA" id="ARBA00023163"/>
    </source>
</evidence>
<dbReference type="SUPFAM" id="SSF46894">
    <property type="entry name" value="C-terminal effector domain of the bipartite response regulators"/>
    <property type="match status" value="1"/>
</dbReference>
<reference evidence="9 11" key="1">
    <citation type="submission" date="2015-09" db="EMBL/GenBank/DDBJ databases">
        <title>Draft genome sequence of Hydrogenibacillus schlegelii DSM 2000.</title>
        <authorList>
            <person name="Hemp J."/>
        </authorList>
    </citation>
    <scope>NUCLEOTIDE SEQUENCE [LARGE SCALE GENOMIC DNA]</scope>
    <source>
        <strain evidence="9 11">MA 48</strain>
    </source>
</reference>
<dbReference type="Pfam" id="PF00072">
    <property type="entry name" value="Response_reg"/>
    <property type="match status" value="1"/>
</dbReference>
<evidence type="ECO:0000313" key="9">
    <source>
        <dbReference type="EMBL" id="OAR03820.1"/>
    </source>
</evidence>
<dbReference type="PROSITE" id="PS50043">
    <property type="entry name" value="HTH_LUXR_2"/>
    <property type="match status" value="1"/>
</dbReference>
<accession>A0A132ND05</accession>
<evidence type="ECO:0000259" key="6">
    <source>
        <dbReference type="PROSITE" id="PS50043"/>
    </source>
</evidence>
<feature type="domain" description="HTH luxR-type" evidence="6">
    <location>
        <begin position="145"/>
        <end position="210"/>
    </location>
</feature>
<dbReference type="PROSITE" id="PS00622">
    <property type="entry name" value="HTH_LUXR_1"/>
    <property type="match status" value="1"/>
</dbReference>
<evidence type="ECO:0000256" key="5">
    <source>
        <dbReference type="PROSITE-ProRule" id="PRU00169"/>
    </source>
</evidence>
<dbReference type="Proteomes" id="UP000244180">
    <property type="component" value="Unassembled WGS sequence"/>
</dbReference>
<dbReference type="InterPro" id="IPR011006">
    <property type="entry name" value="CheY-like_superfamily"/>
</dbReference>
<keyword evidence="3 10" id="KW-0238">DNA-binding</keyword>
<evidence type="ECO:0000256" key="3">
    <source>
        <dbReference type="ARBA" id="ARBA00023125"/>
    </source>
</evidence>
<evidence type="ECO:0000256" key="1">
    <source>
        <dbReference type="ARBA" id="ARBA00022553"/>
    </source>
</evidence>
<sequence>MIRVVIVDDHAVVRQGLRLILERTGDIAVVGEAASGEEALREVFRKPVDAVLLDVHMPKGLDGITVARRLAEDFPCVRVVMLTMFDDTAHLQAMLAADVAGVVFKHDEPEEIVRALREGAKGRPYLPERVRLRYGGMIRDVGNQAAGRQKPLSTRETEVLVLMAQGHSNKEIAQALHLSVKTVETHRANILRKLELKTRAELVDYALKNGLIVTPPAEGSMSGG</sequence>
<reference evidence="10 12" key="2">
    <citation type="submission" date="2017-08" db="EMBL/GenBank/DDBJ databases">
        <title>Burning lignite coal seam in the remote Altai Mountains harbors a hydrogen-driven thermophilic microbial community.</title>
        <authorList>
            <person name="Kadnikov V.V."/>
            <person name="Mardanov A.V."/>
            <person name="Ivasenko D."/>
            <person name="Beletsky A.V."/>
            <person name="Karnachuk O.V."/>
            <person name="Ravin N.V."/>
        </authorList>
    </citation>
    <scope>NUCLEOTIDE SEQUENCE [LARGE SCALE GENOMIC DNA]</scope>
    <source>
        <strain evidence="10">AL33</strain>
    </source>
</reference>
<gene>
    <name evidence="10" type="ORF">HSCHL_1659</name>
    <name evidence="8" type="ORF">KM312_12575</name>
    <name evidence="9" type="ORF">SA87_04310</name>
</gene>
<evidence type="ECO:0000259" key="7">
    <source>
        <dbReference type="PROSITE" id="PS50110"/>
    </source>
</evidence>
<dbReference type="EMBL" id="JAHHQF010000098">
    <property type="protein sequence ID" value="MBT9283449.1"/>
    <property type="molecule type" value="Genomic_DNA"/>
</dbReference>
<comment type="caution">
    <text evidence="10">The sequence shown here is derived from an EMBL/GenBank/DDBJ whole genome shotgun (WGS) entry which is preliminary data.</text>
</comment>
<dbReference type="EMBL" id="PEBV01000013">
    <property type="protein sequence ID" value="PTQ53594.1"/>
    <property type="molecule type" value="Genomic_DNA"/>
</dbReference>
<dbReference type="InterPro" id="IPR039420">
    <property type="entry name" value="WalR-like"/>
</dbReference>
<dbReference type="SMART" id="SM00421">
    <property type="entry name" value="HTH_LUXR"/>
    <property type="match status" value="1"/>
</dbReference>
<dbReference type="GO" id="GO:0000160">
    <property type="term" value="P:phosphorelay signal transduction system"/>
    <property type="evidence" value="ECO:0007669"/>
    <property type="project" value="InterPro"/>
</dbReference>
<protein>
    <submittedName>
        <fullName evidence="10">DNA-binding response regulator, LuxR family</fullName>
    </submittedName>
    <submittedName>
        <fullName evidence="9">LuxR family transcriptional regulator</fullName>
    </submittedName>
    <submittedName>
        <fullName evidence="8">Response regulator transcription factor</fullName>
    </submittedName>
</protein>
<dbReference type="SMART" id="SM00448">
    <property type="entry name" value="REC"/>
    <property type="match status" value="1"/>
</dbReference>
<keyword evidence="2" id="KW-0805">Transcription regulation</keyword>
<dbReference type="OrthoDB" id="9780153at2"/>
<dbReference type="InterPro" id="IPR016032">
    <property type="entry name" value="Sig_transdc_resp-reg_C-effctor"/>
</dbReference>
<dbReference type="PANTHER" id="PTHR43214">
    <property type="entry name" value="TWO-COMPONENT RESPONSE REGULATOR"/>
    <property type="match status" value="1"/>
</dbReference>
<dbReference type="PANTHER" id="PTHR43214:SF43">
    <property type="entry name" value="TWO-COMPONENT RESPONSE REGULATOR"/>
    <property type="match status" value="1"/>
</dbReference>
<dbReference type="GO" id="GO:0003677">
    <property type="term" value="F:DNA binding"/>
    <property type="evidence" value="ECO:0007669"/>
    <property type="project" value="UniProtKB-KW"/>
</dbReference>
<feature type="domain" description="Response regulatory" evidence="7">
    <location>
        <begin position="3"/>
        <end position="120"/>
    </location>
</feature>
<dbReference type="RefSeq" id="WP_066202320.1">
    <property type="nucleotide sequence ID" value="NZ_CBCSAS010000071.1"/>
</dbReference>
<organism evidence="10 12">
    <name type="scientific">Hydrogenibacillus schlegelii</name>
    <name type="common">Bacillus schlegelii</name>
    <dbReference type="NCBI Taxonomy" id="1484"/>
    <lineage>
        <taxon>Bacteria</taxon>
        <taxon>Bacillati</taxon>
        <taxon>Bacillota</taxon>
        <taxon>Bacilli</taxon>
        <taxon>Bacillales</taxon>
        <taxon>Bacillales Family X. Incertae Sedis</taxon>
        <taxon>Hydrogenibacillus</taxon>
    </lineage>
</organism>
<dbReference type="CDD" id="cd06170">
    <property type="entry name" value="LuxR_C_like"/>
    <property type="match status" value="1"/>
</dbReference>
<evidence type="ECO:0000313" key="12">
    <source>
        <dbReference type="Proteomes" id="UP000244180"/>
    </source>
</evidence>
<dbReference type="EMBL" id="JXBB01000036">
    <property type="protein sequence ID" value="OAR03820.1"/>
    <property type="molecule type" value="Genomic_DNA"/>
</dbReference>
<reference evidence="8" key="3">
    <citation type="journal article" date="2021" name="Microbiology">
        <title>Metagenomic Analysis of the Microbial Community in the Underground Coal Fire Area (Kemerovo Region, Russia) Revealed Predominance of Thermophilic Members of the Phyla Deinococcus-thermus, Aquificae, and Firmicutes.</title>
        <authorList>
            <person name="Kadnikov V."/>
            <person name="Mardanov A.V."/>
            <person name="Beletsky A.V."/>
            <person name="Karnachuk O.V."/>
            <person name="Ravin N.V."/>
        </authorList>
    </citation>
    <scope>NUCLEOTIDE SEQUENCE</scope>
    <source>
        <strain evidence="8">RBS10-49</strain>
    </source>
</reference>
<dbReference type="SUPFAM" id="SSF52172">
    <property type="entry name" value="CheY-like"/>
    <property type="match status" value="1"/>
</dbReference>
<evidence type="ECO:0000313" key="8">
    <source>
        <dbReference type="EMBL" id="MBT9283449.1"/>
    </source>
</evidence>
<keyword evidence="4" id="KW-0804">Transcription</keyword>
<dbReference type="PROSITE" id="PS50110">
    <property type="entry name" value="RESPONSE_REGULATORY"/>
    <property type="match status" value="1"/>
</dbReference>
<dbReference type="STRING" id="1484.SA87_04310"/>
<dbReference type="AlphaFoldDB" id="A0A132ND05"/>
<dbReference type="Pfam" id="PF00196">
    <property type="entry name" value="GerE"/>
    <property type="match status" value="1"/>
</dbReference>
<evidence type="ECO:0000313" key="10">
    <source>
        <dbReference type="EMBL" id="PTQ53594.1"/>
    </source>
</evidence>
<dbReference type="Proteomes" id="UP000748108">
    <property type="component" value="Unassembled WGS sequence"/>
</dbReference>
<dbReference type="Gene3D" id="3.40.50.2300">
    <property type="match status" value="1"/>
</dbReference>
<dbReference type="InterPro" id="IPR001789">
    <property type="entry name" value="Sig_transdc_resp-reg_receiver"/>
</dbReference>
<proteinExistence type="predicted"/>
<dbReference type="GO" id="GO:0006355">
    <property type="term" value="P:regulation of DNA-templated transcription"/>
    <property type="evidence" value="ECO:0007669"/>
    <property type="project" value="InterPro"/>
</dbReference>
<name>A0A132ND05_HYDSH</name>
<keyword evidence="1 5" id="KW-0597">Phosphoprotein</keyword>
<keyword evidence="11" id="KW-1185">Reference proteome</keyword>
<dbReference type="InterPro" id="IPR000792">
    <property type="entry name" value="Tscrpt_reg_LuxR_C"/>
</dbReference>